<protein>
    <submittedName>
        <fullName evidence="6">DNA-binding transcriptional regulator CynR</fullName>
    </submittedName>
</protein>
<evidence type="ECO:0000256" key="4">
    <source>
        <dbReference type="ARBA" id="ARBA00023163"/>
    </source>
</evidence>
<dbReference type="InterPro" id="IPR036390">
    <property type="entry name" value="WH_DNA-bd_sf"/>
</dbReference>
<dbReference type="EMBL" id="BMKK01000011">
    <property type="protein sequence ID" value="GGD75528.1"/>
    <property type="molecule type" value="Genomic_DNA"/>
</dbReference>
<dbReference type="Proteomes" id="UP000609064">
    <property type="component" value="Unassembled WGS sequence"/>
</dbReference>
<dbReference type="CDD" id="cd05466">
    <property type="entry name" value="PBP2_LTTR_substrate"/>
    <property type="match status" value="1"/>
</dbReference>
<comment type="similarity">
    <text evidence="1">Belongs to the LysR transcriptional regulatory family.</text>
</comment>
<dbReference type="SUPFAM" id="SSF53850">
    <property type="entry name" value="Periplasmic binding protein-like II"/>
    <property type="match status" value="1"/>
</dbReference>
<dbReference type="Pfam" id="PF00126">
    <property type="entry name" value="HTH_1"/>
    <property type="match status" value="1"/>
</dbReference>
<dbReference type="InterPro" id="IPR050950">
    <property type="entry name" value="HTH-type_LysR_regulators"/>
</dbReference>
<accession>A0A917DVN3</accession>
<dbReference type="InterPro" id="IPR005119">
    <property type="entry name" value="LysR_subst-bd"/>
</dbReference>
<dbReference type="PANTHER" id="PTHR30419">
    <property type="entry name" value="HTH-TYPE TRANSCRIPTIONAL REGULATOR YBHD"/>
    <property type="match status" value="1"/>
</dbReference>
<dbReference type="Gene3D" id="3.40.190.290">
    <property type="match status" value="1"/>
</dbReference>
<keyword evidence="7" id="KW-1185">Reference proteome</keyword>
<dbReference type="GO" id="GO:0003677">
    <property type="term" value="F:DNA binding"/>
    <property type="evidence" value="ECO:0007669"/>
    <property type="project" value="UniProtKB-KW"/>
</dbReference>
<dbReference type="InterPro" id="IPR000847">
    <property type="entry name" value="LysR_HTH_N"/>
</dbReference>
<keyword evidence="3 6" id="KW-0238">DNA-binding</keyword>
<proteinExistence type="inferred from homology"/>
<reference evidence="6" key="2">
    <citation type="submission" date="2020-09" db="EMBL/GenBank/DDBJ databases">
        <authorList>
            <person name="Sun Q."/>
            <person name="Zhou Y."/>
        </authorList>
    </citation>
    <scope>NUCLEOTIDE SEQUENCE</scope>
    <source>
        <strain evidence="6">CGMCC 1.15958</strain>
    </source>
</reference>
<dbReference type="GO" id="GO:0005829">
    <property type="term" value="C:cytosol"/>
    <property type="evidence" value="ECO:0007669"/>
    <property type="project" value="TreeGrafter"/>
</dbReference>
<evidence type="ECO:0000256" key="2">
    <source>
        <dbReference type="ARBA" id="ARBA00023015"/>
    </source>
</evidence>
<reference evidence="6" key="1">
    <citation type="journal article" date="2014" name="Int. J. Syst. Evol. Microbiol.">
        <title>Complete genome sequence of Corynebacterium casei LMG S-19264T (=DSM 44701T), isolated from a smear-ripened cheese.</title>
        <authorList>
            <consortium name="US DOE Joint Genome Institute (JGI-PGF)"/>
            <person name="Walter F."/>
            <person name="Albersmeier A."/>
            <person name="Kalinowski J."/>
            <person name="Ruckert C."/>
        </authorList>
    </citation>
    <scope>NUCLEOTIDE SEQUENCE</scope>
    <source>
        <strain evidence="6">CGMCC 1.15958</strain>
    </source>
</reference>
<dbReference type="Pfam" id="PF03466">
    <property type="entry name" value="LysR_substrate"/>
    <property type="match status" value="1"/>
</dbReference>
<evidence type="ECO:0000259" key="5">
    <source>
        <dbReference type="PROSITE" id="PS50931"/>
    </source>
</evidence>
<gene>
    <name evidence="6" type="ORF">GCM10011514_44310</name>
</gene>
<dbReference type="PROSITE" id="PS50931">
    <property type="entry name" value="HTH_LYSR"/>
    <property type="match status" value="1"/>
</dbReference>
<keyword evidence="4" id="KW-0804">Transcription</keyword>
<dbReference type="AlphaFoldDB" id="A0A917DVN3"/>
<keyword evidence="2" id="KW-0805">Transcription regulation</keyword>
<organism evidence="6 7">
    <name type="scientific">Emticicia aquatilis</name>
    <dbReference type="NCBI Taxonomy" id="1537369"/>
    <lineage>
        <taxon>Bacteria</taxon>
        <taxon>Pseudomonadati</taxon>
        <taxon>Bacteroidota</taxon>
        <taxon>Cytophagia</taxon>
        <taxon>Cytophagales</taxon>
        <taxon>Leadbetterellaceae</taxon>
        <taxon>Emticicia</taxon>
    </lineage>
</organism>
<dbReference type="PANTHER" id="PTHR30419:SF28">
    <property type="entry name" value="HTH-TYPE TRANSCRIPTIONAL REGULATOR BSDA"/>
    <property type="match status" value="1"/>
</dbReference>
<evidence type="ECO:0000256" key="1">
    <source>
        <dbReference type="ARBA" id="ARBA00009437"/>
    </source>
</evidence>
<dbReference type="GO" id="GO:0003700">
    <property type="term" value="F:DNA-binding transcription factor activity"/>
    <property type="evidence" value="ECO:0007669"/>
    <property type="project" value="InterPro"/>
</dbReference>
<dbReference type="Gene3D" id="1.10.10.10">
    <property type="entry name" value="Winged helix-like DNA-binding domain superfamily/Winged helix DNA-binding domain"/>
    <property type="match status" value="1"/>
</dbReference>
<dbReference type="RefSeq" id="WP_188769539.1">
    <property type="nucleotide sequence ID" value="NZ_BMKK01000011.1"/>
</dbReference>
<evidence type="ECO:0000313" key="7">
    <source>
        <dbReference type="Proteomes" id="UP000609064"/>
    </source>
</evidence>
<sequence>MELRQLKYFLKAKELLNFTEAAKVLNISQSTLSQQIKQLEDELNVQLFNRIGKRIFLTEAGEMFSEYALQGINRVNEGLMLLKDLNNLYTGKITIGVIYSMRILFAKALIKFAELYPTIKIQVVFGTTKDLLEKLNSHHFDFILSFDGDEQLPHLKYQRLLSSNMVLVTAKKSQLVNKKSISLEEVATLPLALPFSGYSTIQFFVDSFNQNKLVPKICMEINDIPTLFEIVKTGLWHTILSDTSVNDPNVVGIQIEGESMKRTITIISLKEAYEKKAVKKFYDILVNDG</sequence>
<name>A0A917DVN3_9BACT</name>
<dbReference type="FunFam" id="1.10.10.10:FF:000001">
    <property type="entry name" value="LysR family transcriptional regulator"/>
    <property type="match status" value="1"/>
</dbReference>
<feature type="domain" description="HTH lysR-type" evidence="5">
    <location>
        <begin position="1"/>
        <end position="58"/>
    </location>
</feature>
<evidence type="ECO:0000313" key="6">
    <source>
        <dbReference type="EMBL" id="GGD75528.1"/>
    </source>
</evidence>
<evidence type="ECO:0000256" key="3">
    <source>
        <dbReference type="ARBA" id="ARBA00023125"/>
    </source>
</evidence>
<dbReference type="SUPFAM" id="SSF46785">
    <property type="entry name" value="Winged helix' DNA-binding domain"/>
    <property type="match status" value="1"/>
</dbReference>
<comment type="caution">
    <text evidence="6">The sequence shown here is derived from an EMBL/GenBank/DDBJ whole genome shotgun (WGS) entry which is preliminary data.</text>
</comment>
<dbReference type="PRINTS" id="PR00039">
    <property type="entry name" value="HTHLYSR"/>
</dbReference>
<dbReference type="InterPro" id="IPR036388">
    <property type="entry name" value="WH-like_DNA-bd_sf"/>
</dbReference>